<evidence type="ECO:0000259" key="5">
    <source>
        <dbReference type="PROSITE" id="PS50893"/>
    </source>
</evidence>
<keyword evidence="2" id="KW-0813">Transport</keyword>
<accession>A0ABV8VZN9</accession>
<dbReference type="PROSITE" id="PS50893">
    <property type="entry name" value="ABC_TRANSPORTER_2"/>
    <property type="match status" value="1"/>
</dbReference>
<dbReference type="Gene3D" id="3.40.50.300">
    <property type="entry name" value="P-loop containing nucleotide triphosphate hydrolases"/>
    <property type="match status" value="1"/>
</dbReference>
<dbReference type="RefSeq" id="WP_390200580.1">
    <property type="nucleotide sequence ID" value="NZ_JBHSDV010000006.1"/>
</dbReference>
<reference evidence="7" key="1">
    <citation type="journal article" date="2019" name="Int. J. Syst. Evol. Microbiol.">
        <title>The Global Catalogue of Microorganisms (GCM) 10K type strain sequencing project: providing services to taxonomists for standard genome sequencing and annotation.</title>
        <authorList>
            <consortium name="The Broad Institute Genomics Platform"/>
            <consortium name="The Broad Institute Genome Sequencing Center for Infectious Disease"/>
            <person name="Wu L."/>
            <person name="Ma J."/>
        </authorList>
    </citation>
    <scope>NUCLEOTIDE SEQUENCE [LARGE SCALE GENOMIC DNA]</scope>
    <source>
        <strain evidence="7">KACC 14058</strain>
    </source>
</reference>
<keyword evidence="7" id="KW-1185">Reference proteome</keyword>
<proteinExistence type="inferred from homology"/>
<dbReference type="PANTHER" id="PTHR42798:SF6">
    <property type="entry name" value="CELL DIVISION ATP-BINDING PROTEIN FTSE"/>
    <property type="match status" value="1"/>
</dbReference>
<comment type="similarity">
    <text evidence="1">Belongs to the ABC transporter superfamily.</text>
</comment>
<name>A0ABV8VZN9_9BACI</name>
<dbReference type="EMBL" id="JBHSDV010000006">
    <property type="protein sequence ID" value="MFC4389090.1"/>
    <property type="molecule type" value="Genomic_DNA"/>
</dbReference>
<dbReference type="InterPro" id="IPR003439">
    <property type="entry name" value="ABC_transporter-like_ATP-bd"/>
</dbReference>
<dbReference type="SUPFAM" id="SSF52540">
    <property type="entry name" value="P-loop containing nucleoside triphosphate hydrolases"/>
    <property type="match status" value="1"/>
</dbReference>
<evidence type="ECO:0000256" key="2">
    <source>
        <dbReference type="ARBA" id="ARBA00022448"/>
    </source>
</evidence>
<dbReference type="InterPro" id="IPR027417">
    <property type="entry name" value="P-loop_NTPase"/>
</dbReference>
<dbReference type="Pfam" id="PF00005">
    <property type="entry name" value="ABC_tran"/>
    <property type="match status" value="1"/>
</dbReference>
<keyword evidence="4 6" id="KW-0067">ATP-binding</keyword>
<evidence type="ECO:0000256" key="3">
    <source>
        <dbReference type="ARBA" id="ARBA00022741"/>
    </source>
</evidence>
<protein>
    <submittedName>
        <fullName evidence="6">ABC transporter ATP-binding protein</fullName>
    </submittedName>
</protein>
<dbReference type="InterPro" id="IPR003593">
    <property type="entry name" value="AAA+_ATPase"/>
</dbReference>
<dbReference type="GO" id="GO:0005524">
    <property type="term" value="F:ATP binding"/>
    <property type="evidence" value="ECO:0007669"/>
    <property type="project" value="UniProtKB-KW"/>
</dbReference>
<evidence type="ECO:0000313" key="7">
    <source>
        <dbReference type="Proteomes" id="UP001595880"/>
    </source>
</evidence>
<dbReference type="CDD" id="cd03255">
    <property type="entry name" value="ABC_MJ0796_LolCDE_FtsE"/>
    <property type="match status" value="1"/>
</dbReference>
<feature type="domain" description="ABC transporter" evidence="5">
    <location>
        <begin position="4"/>
        <end position="227"/>
    </location>
</feature>
<dbReference type="PANTHER" id="PTHR42798">
    <property type="entry name" value="LIPOPROTEIN-RELEASING SYSTEM ATP-BINDING PROTEIN LOLD"/>
    <property type="match status" value="1"/>
</dbReference>
<comment type="caution">
    <text evidence="6">The sequence shown here is derived from an EMBL/GenBank/DDBJ whole genome shotgun (WGS) entry which is preliminary data.</text>
</comment>
<dbReference type="InterPro" id="IPR017871">
    <property type="entry name" value="ABC_transporter-like_CS"/>
</dbReference>
<gene>
    <name evidence="6" type="ORF">ACFOZ1_15015</name>
</gene>
<evidence type="ECO:0000313" key="6">
    <source>
        <dbReference type="EMBL" id="MFC4389090.1"/>
    </source>
</evidence>
<dbReference type="SMART" id="SM00382">
    <property type="entry name" value="AAA"/>
    <property type="match status" value="1"/>
</dbReference>
<evidence type="ECO:0000256" key="1">
    <source>
        <dbReference type="ARBA" id="ARBA00005417"/>
    </source>
</evidence>
<sequence length="227" mass="25421">MNILEVKDLTKTYGTGETAVQALDHVSFSINKGDFVCIIGPSGSGKSTLLHLLGGVDRPTSGKVLIDQTDIYDLNETQLAIFRRRQIGLIYQFYNLIPILTVKENIQLPMLLDEQKVDEKQFKKITEILGLTSRLHHLPNQLSGGQQQRVSIGRALISNPAIMLADEPTGNLDSKNSEEIIELLKMFNKTFNQTLIVITHDERIALQADRIISIEDGKISKDEVIRQ</sequence>
<keyword evidence="3" id="KW-0547">Nucleotide-binding</keyword>
<dbReference type="Proteomes" id="UP001595880">
    <property type="component" value="Unassembled WGS sequence"/>
</dbReference>
<dbReference type="PROSITE" id="PS00211">
    <property type="entry name" value="ABC_TRANSPORTER_1"/>
    <property type="match status" value="1"/>
</dbReference>
<dbReference type="InterPro" id="IPR017911">
    <property type="entry name" value="MacB-like_ATP-bd"/>
</dbReference>
<organism evidence="6 7">
    <name type="scientific">Gracilibacillus marinus</name>
    <dbReference type="NCBI Taxonomy" id="630535"/>
    <lineage>
        <taxon>Bacteria</taxon>
        <taxon>Bacillati</taxon>
        <taxon>Bacillota</taxon>
        <taxon>Bacilli</taxon>
        <taxon>Bacillales</taxon>
        <taxon>Bacillaceae</taxon>
        <taxon>Gracilibacillus</taxon>
    </lineage>
</organism>
<evidence type="ECO:0000256" key="4">
    <source>
        <dbReference type="ARBA" id="ARBA00022840"/>
    </source>
</evidence>